<keyword evidence="9" id="KW-1185">Reference proteome</keyword>
<gene>
    <name evidence="8" type="ORF">J2S55_003205</name>
</gene>
<dbReference type="InterPro" id="IPR038766">
    <property type="entry name" value="Membrane_comp_ABC_pdt"/>
</dbReference>
<feature type="transmembrane region" description="Helical" evidence="6">
    <location>
        <begin position="775"/>
        <end position="794"/>
    </location>
</feature>
<keyword evidence="2" id="KW-1003">Cell membrane</keyword>
<feature type="transmembrane region" description="Helical" evidence="6">
    <location>
        <begin position="250"/>
        <end position="273"/>
    </location>
</feature>
<dbReference type="EMBL" id="JAUSRB010000002">
    <property type="protein sequence ID" value="MDP9863939.1"/>
    <property type="molecule type" value="Genomic_DNA"/>
</dbReference>
<reference evidence="8 9" key="1">
    <citation type="submission" date="2023-07" db="EMBL/GenBank/DDBJ databases">
        <title>Sequencing the genomes of 1000 actinobacteria strains.</title>
        <authorList>
            <person name="Klenk H.-P."/>
        </authorList>
    </citation>
    <scope>NUCLEOTIDE SEQUENCE [LARGE SCALE GENOMIC DNA]</scope>
    <source>
        <strain evidence="8 9">DSM 44109</strain>
    </source>
</reference>
<feature type="transmembrane region" description="Helical" evidence="6">
    <location>
        <begin position="305"/>
        <end position="327"/>
    </location>
</feature>
<evidence type="ECO:0000259" key="7">
    <source>
        <dbReference type="Pfam" id="PF02687"/>
    </source>
</evidence>
<organism evidence="8 9">
    <name type="scientific">Streptosporangium brasiliense</name>
    <dbReference type="NCBI Taxonomy" id="47480"/>
    <lineage>
        <taxon>Bacteria</taxon>
        <taxon>Bacillati</taxon>
        <taxon>Actinomycetota</taxon>
        <taxon>Actinomycetes</taxon>
        <taxon>Streptosporangiales</taxon>
        <taxon>Streptosporangiaceae</taxon>
        <taxon>Streptosporangium</taxon>
    </lineage>
</organism>
<evidence type="ECO:0000256" key="3">
    <source>
        <dbReference type="ARBA" id="ARBA00022692"/>
    </source>
</evidence>
<comment type="caution">
    <text evidence="8">The sequence shown here is derived from an EMBL/GenBank/DDBJ whole genome shotgun (WGS) entry which is preliminary data.</text>
</comment>
<dbReference type="PANTHER" id="PTHR30287:SF1">
    <property type="entry name" value="INNER MEMBRANE PROTEIN"/>
    <property type="match status" value="1"/>
</dbReference>
<evidence type="ECO:0000313" key="9">
    <source>
        <dbReference type="Proteomes" id="UP001230426"/>
    </source>
</evidence>
<feature type="domain" description="ABC3 transporter permease C-terminal" evidence="7">
    <location>
        <begin position="258"/>
        <end position="376"/>
    </location>
</feature>
<dbReference type="InterPro" id="IPR003838">
    <property type="entry name" value="ABC3_permease_C"/>
</dbReference>
<evidence type="ECO:0000256" key="6">
    <source>
        <dbReference type="SAM" id="Phobius"/>
    </source>
</evidence>
<evidence type="ECO:0000256" key="4">
    <source>
        <dbReference type="ARBA" id="ARBA00022989"/>
    </source>
</evidence>
<feature type="transmembrane region" description="Helical" evidence="6">
    <location>
        <begin position="738"/>
        <end position="763"/>
    </location>
</feature>
<comment type="subcellular location">
    <subcellularLocation>
        <location evidence="1">Cell membrane</location>
        <topology evidence="1">Multi-pass membrane protein</topology>
    </subcellularLocation>
</comment>
<evidence type="ECO:0000256" key="5">
    <source>
        <dbReference type="ARBA" id="ARBA00023136"/>
    </source>
</evidence>
<feature type="domain" description="ABC3 transporter permease C-terminal" evidence="7">
    <location>
        <begin position="689"/>
        <end position="804"/>
    </location>
</feature>
<proteinExistence type="predicted"/>
<dbReference type="Proteomes" id="UP001230426">
    <property type="component" value="Unassembled WGS sequence"/>
</dbReference>
<accession>A0ABT9R3Y1</accession>
<keyword evidence="4 6" id="KW-1133">Transmembrane helix</keyword>
<evidence type="ECO:0000313" key="8">
    <source>
        <dbReference type="EMBL" id="MDP9863939.1"/>
    </source>
</evidence>
<dbReference type="Pfam" id="PF02687">
    <property type="entry name" value="FtsX"/>
    <property type="match status" value="2"/>
</dbReference>
<keyword evidence="5 6" id="KW-0472">Membrane</keyword>
<evidence type="ECO:0000256" key="1">
    <source>
        <dbReference type="ARBA" id="ARBA00004651"/>
    </source>
</evidence>
<feature type="transmembrane region" description="Helical" evidence="6">
    <location>
        <begin position="688"/>
        <end position="707"/>
    </location>
</feature>
<keyword evidence="3 6" id="KW-0812">Transmembrane</keyword>
<dbReference type="PANTHER" id="PTHR30287">
    <property type="entry name" value="MEMBRANE COMPONENT OF PREDICTED ABC SUPERFAMILY METABOLITE UPTAKE TRANSPORTER"/>
    <property type="match status" value="1"/>
</dbReference>
<feature type="transmembrane region" description="Helical" evidence="6">
    <location>
        <begin position="477"/>
        <end position="497"/>
    </location>
</feature>
<evidence type="ECO:0000256" key="2">
    <source>
        <dbReference type="ARBA" id="ARBA00022475"/>
    </source>
</evidence>
<feature type="transmembrane region" description="Helical" evidence="6">
    <location>
        <begin position="347"/>
        <end position="367"/>
    </location>
</feature>
<name>A0ABT9R3Y1_9ACTN</name>
<feature type="transmembrane region" description="Helical" evidence="6">
    <location>
        <begin position="397"/>
        <end position="418"/>
    </location>
</feature>
<sequence length="812" mass="82344">MEVMIGFALRTLRHRKAGFAGAFVALLCAAALVCACGMLLETGLRGAVAPERYAGAPVIVAGDQSVRRTVGGSEGKSKTKAKPLAERAWIPASLAERLRRVPGVERVVTEVIFPVYTGAGRAQGHGWESAALTPFTLRSGRGPRAGDEVVVDARSGLAVGARLDVVTGEGARSYRVTGVTAQALPGQATLFFAPAEARRLAGRPGQVSAIGVFPQVDVSAALKDVKALAHTGDGRGTVEFLDAEKARATLVSLGGALGGTSLLVAVLVVTGTFSLSIQQRRREIALLRAVAATPGQVRRLLGGEALLVAGVAGLIGSGAGVGLGFWLRSRFVALGAMPEHLRLVVSPFPVIVALAATVLAAWVAALLSARRVIRIRPVEALGEAALPAARLPRARTVAGLLLTGGGVALTLLLSALSTEAASSPVTMLTALVWTAAVALLGPVVARAATAVLGPLLRAAGAGGHLAAANLRAGSARLASVVTSLGLMTAMTCTILSVQTTMGHAAQEQAGAGSRADYVLGPRVPGVVAQALREMPGVEAVTEVLHTSVRVGLDKYGAQAVTADGLDRTVDLDVVSGSLDRLGQGDIAVSENAAGRLGVAVGGRVSLTLGDGTPVTLGVVAIYARGLGFGELTLSHALVAQHVDDPLGTLLVSAPSVSRAAIAGAAPGAVVLDRAQAVEAVASNAGVNYVAMGLIVAFTAIAVVNTLAMSTSDRSRELALLRLVGTTRRQVLRMLRLETLVAVVVAVVLGTGIALVTLAAFSLGMTGSAVPYVDPLGYVAVVAAAAVLALVATVLPARLLLREHPAEAVGARQ</sequence>
<protein>
    <submittedName>
        <fullName evidence="8">ABC transport system permease protein</fullName>
    </submittedName>
</protein>
<feature type="transmembrane region" description="Helical" evidence="6">
    <location>
        <begin position="430"/>
        <end position="456"/>
    </location>
</feature>